<dbReference type="GO" id="GO:0043683">
    <property type="term" value="P:type IV pilus assembly"/>
    <property type="evidence" value="ECO:0007669"/>
    <property type="project" value="InterPro"/>
</dbReference>
<organism evidence="1 2">
    <name type="scientific">Candidatus Berkelbacteria bacterium RIFCSPLOWO2_01_FULL_50_28</name>
    <dbReference type="NCBI Taxonomy" id="1797471"/>
    <lineage>
        <taxon>Bacteria</taxon>
        <taxon>Candidatus Berkelbacteria</taxon>
    </lineage>
</organism>
<dbReference type="AlphaFoldDB" id="A0A1F5EBI7"/>
<comment type="caution">
    <text evidence="1">The sequence shown here is derived from an EMBL/GenBank/DDBJ whole genome shotgun (WGS) entry which is preliminary data.</text>
</comment>
<reference evidence="1 2" key="1">
    <citation type="journal article" date="2016" name="Nat. Commun.">
        <title>Thousands of microbial genomes shed light on interconnected biogeochemical processes in an aquifer system.</title>
        <authorList>
            <person name="Anantharaman K."/>
            <person name="Brown C.T."/>
            <person name="Hug L.A."/>
            <person name="Sharon I."/>
            <person name="Castelle C.J."/>
            <person name="Probst A.J."/>
            <person name="Thomas B.C."/>
            <person name="Singh A."/>
            <person name="Wilkins M.J."/>
            <person name="Karaoz U."/>
            <person name="Brodie E.L."/>
            <person name="Williams K.H."/>
            <person name="Hubbard S.S."/>
            <person name="Banfield J.F."/>
        </authorList>
    </citation>
    <scope>NUCLEOTIDE SEQUENCE [LARGE SCALE GENOMIC DNA]</scope>
</reference>
<accession>A0A1F5EBI7</accession>
<proteinExistence type="predicted"/>
<name>A0A1F5EBI7_9BACT</name>
<dbReference type="EMBL" id="MEZX01000002">
    <property type="protein sequence ID" value="OGD64779.1"/>
    <property type="molecule type" value="Genomic_DNA"/>
</dbReference>
<dbReference type="InterPro" id="IPR014717">
    <property type="entry name" value="Transl_elong_EF1B/ribsomal_bS6"/>
</dbReference>
<evidence type="ECO:0000313" key="2">
    <source>
        <dbReference type="Proteomes" id="UP000177481"/>
    </source>
</evidence>
<dbReference type="Gene3D" id="3.30.70.60">
    <property type="match status" value="1"/>
</dbReference>
<evidence type="ECO:0008006" key="3">
    <source>
        <dbReference type="Google" id="ProtNLM"/>
    </source>
</evidence>
<evidence type="ECO:0000313" key="1">
    <source>
        <dbReference type="EMBL" id="OGD64779.1"/>
    </source>
</evidence>
<sequence length="169" mass="18505">MNNKRRYGIFLLLLAVAGWFIGVRPQMDQFKERSLSYKVVREEHQSYVQRLSDIEKIKSSGAAMEKSLEAFYLAFPSSSQIPEVLVMIESLAARSGIVLNSSVIGSADGNQVPVSLAFSGNLKTMKKFLTAIYNNVRTASVKSQTVTSDASGNLNVSLQLGLLYYGGGK</sequence>
<dbReference type="Proteomes" id="UP000177481">
    <property type="component" value="Unassembled WGS sequence"/>
</dbReference>
<dbReference type="STRING" id="1797471.A3A71_01895"/>
<dbReference type="Pfam" id="PF04350">
    <property type="entry name" value="PilO"/>
    <property type="match status" value="1"/>
</dbReference>
<protein>
    <recommendedName>
        <fullName evidence="3">Pilus assembly protein PilO</fullName>
    </recommendedName>
</protein>
<gene>
    <name evidence="1" type="ORF">A3A71_01895</name>
</gene>
<dbReference type="GO" id="GO:0043107">
    <property type="term" value="P:type IV pilus-dependent motility"/>
    <property type="evidence" value="ECO:0007669"/>
    <property type="project" value="InterPro"/>
</dbReference>
<dbReference type="InterPro" id="IPR007445">
    <property type="entry name" value="PilO"/>
</dbReference>